<dbReference type="AlphaFoldDB" id="A0A516X647"/>
<dbReference type="OrthoDB" id="4373871at2"/>
<feature type="region of interest" description="Disordered" evidence="1">
    <location>
        <begin position="73"/>
        <end position="172"/>
    </location>
</feature>
<feature type="compositionally biased region" description="Low complexity" evidence="1">
    <location>
        <begin position="82"/>
        <end position="100"/>
    </location>
</feature>
<protein>
    <recommendedName>
        <fullName evidence="4">Translation initiation factor</fullName>
    </recommendedName>
</protein>
<proteinExistence type="predicted"/>
<evidence type="ECO:0008006" key="4">
    <source>
        <dbReference type="Google" id="ProtNLM"/>
    </source>
</evidence>
<accession>A0A516X647</accession>
<gene>
    <name evidence="2" type="ORF">FO059_15985</name>
</gene>
<dbReference type="EMBL" id="CP041765">
    <property type="protein sequence ID" value="QDQ98545.1"/>
    <property type="molecule type" value="Genomic_DNA"/>
</dbReference>
<reference evidence="2 3" key="1">
    <citation type="submission" date="2019-07" db="EMBL/GenBank/DDBJ databases">
        <title>Tomitella cavernea sp. nov., an actinomycete isolated from soil.</title>
        <authorList>
            <person name="Cheng J."/>
        </authorList>
    </citation>
    <scope>NUCLEOTIDE SEQUENCE [LARGE SCALE GENOMIC DNA]</scope>
    <source>
        <strain evidence="2 3">HY188</strain>
    </source>
</reference>
<evidence type="ECO:0000313" key="2">
    <source>
        <dbReference type="EMBL" id="QDQ98545.1"/>
    </source>
</evidence>
<sequence>MATRSAAAAVSLTDDDLATIRSALADGKNPTVYLRDPVPSLEVPAGASAKVQSINGTTLTVKPRRIDDELPYEADELRMTRKAPAVPAKKVPSAPSAARKAPARKVPAKRTPTAPAKAASPARTAAPEPDSGGTVSGSGKAAAAQSASGAADAPGATAAQRRKPRGRGPTSVTVTIEGAASGTPHEWTVTVVGGGARSGKPVPVRAESVVQSVDALGVPAASKAVDAVLVSARAQAERRVEELARELAEAKKTLRSLGK</sequence>
<reference evidence="2 3" key="2">
    <citation type="submission" date="2019-07" db="EMBL/GenBank/DDBJ databases">
        <authorList>
            <person name="Huang Y."/>
        </authorList>
    </citation>
    <scope>NUCLEOTIDE SEQUENCE [LARGE SCALE GENOMIC DNA]</scope>
    <source>
        <strain evidence="2 3">HY188</strain>
    </source>
</reference>
<evidence type="ECO:0000313" key="3">
    <source>
        <dbReference type="Proteomes" id="UP000317344"/>
    </source>
</evidence>
<keyword evidence="3" id="KW-1185">Reference proteome</keyword>
<feature type="compositionally biased region" description="Low complexity" evidence="1">
    <location>
        <begin position="109"/>
        <end position="127"/>
    </location>
</feature>
<dbReference type="Proteomes" id="UP000317344">
    <property type="component" value="Chromosome"/>
</dbReference>
<organism evidence="2 3">
    <name type="scientific">Tomitella fengzijianii</name>
    <dbReference type="NCBI Taxonomy" id="2597660"/>
    <lineage>
        <taxon>Bacteria</taxon>
        <taxon>Bacillati</taxon>
        <taxon>Actinomycetota</taxon>
        <taxon>Actinomycetes</taxon>
        <taxon>Mycobacteriales</taxon>
        <taxon>Tomitella</taxon>
    </lineage>
</organism>
<dbReference type="KEGG" id="toy:FO059_15985"/>
<name>A0A516X647_9ACTN</name>
<feature type="compositionally biased region" description="Low complexity" evidence="1">
    <location>
        <begin position="137"/>
        <end position="159"/>
    </location>
</feature>
<evidence type="ECO:0000256" key="1">
    <source>
        <dbReference type="SAM" id="MobiDB-lite"/>
    </source>
</evidence>
<dbReference type="RefSeq" id="WP_143909950.1">
    <property type="nucleotide sequence ID" value="NZ_CP041765.1"/>
</dbReference>